<dbReference type="Pfam" id="PF13385">
    <property type="entry name" value="Laminin_G_3"/>
    <property type="match status" value="1"/>
</dbReference>
<name>A0ABZ2LAF1_9BACT</name>
<dbReference type="Gene3D" id="2.60.120.200">
    <property type="match status" value="1"/>
</dbReference>
<feature type="domain" description="LamG-like jellyroll fold" evidence="4">
    <location>
        <begin position="157"/>
        <end position="291"/>
    </location>
</feature>
<dbReference type="Proteomes" id="UP001374803">
    <property type="component" value="Chromosome"/>
</dbReference>
<evidence type="ECO:0000259" key="4">
    <source>
        <dbReference type="SMART" id="SM00560"/>
    </source>
</evidence>
<sequence>MVAVPWLVVQITGCSFLADLELPEGGDSPGGGDGAGPPVKDEPPPDGGGPSFDASDPDVRETGTVSDASTDRNDAKVPPPPPKYANEVMADQPSAYWRLGDGSGTSAKDSAGSHPGTYQQGFTLGGNGVVSNDTAVRFDGQSGRIRLGDIFDFSNNVSCTLEAWVQWSGGGTGNIFSKRASDRGGTGYALFVSGVDGGRFRWTYLRQNGDRGTSVTFDTAAKTAFVHVVATYDGNIGRLYLDGAEVQTSEFRDSLVGGQSELYLGNNASGDGGFSGMLDELAIYEHVVSANRIQAHYKAADSK</sequence>
<dbReference type="InterPro" id="IPR006558">
    <property type="entry name" value="LamG-like"/>
</dbReference>
<evidence type="ECO:0000256" key="3">
    <source>
        <dbReference type="SAM" id="MobiDB-lite"/>
    </source>
</evidence>
<keyword evidence="6" id="KW-1185">Reference proteome</keyword>
<proteinExistence type="predicted"/>
<dbReference type="SMART" id="SM00560">
    <property type="entry name" value="LamGL"/>
    <property type="match status" value="1"/>
</dbReference>
<dbReference type="SUPFAM" id="SSF49899">
    <property type="entry name" value="Concanavalin A-like lectins/glucanases"/>
    <property type="match status" value="1"/>
</dbReference>
<accession>A0ABZ2LAF1</accession>
<organism evidence="5 6">
    <name type="scientific">Pendulispora rubella</name>
    <dbReference type="NCBI Taxonomy" id="2741070"/>
    <lineage>
        <taxon>Bacteria</taxon>
        <taxon>Pseudomonadati</taxon>
        <taxon>Myxococcota</taxon>
        <taxon>Myxococcia</taxon>
        <taxon>Myxococcales</taxon>
        <taxon>Sorangiineae</taxon>
        <taxon>Pendulisporaceae</taxon>
        <taxon>Pendulispora</taxon>
    </lineage>
</organism>
<feature type="region of interest" description="Disordered" evidence="3">
    <location>
        <begin position="22"/>
        <end position="125"/>
    </location>
</feature>
<gene>
    <name evidence="5" type="ORF">LVJ94_11715</name>
</gene>
<evidence type="ECO:0000313" key="6">
    <source>
        <dbReference type="Proteomes" id="UP001374803"/>
    </source>
</evidence>
<evidence type="ECO:0000313" key="5">
    <source>
        <dbReference type="EMBL" id="WXB07897.1"/>
    </source>
</evidence>
<dbReference type="EMBL" id="CP089983">
    <property type="protein sequence ID" value="WXB07897.1"/>
    <property type="molecule type" value="Genomic_DNA"/>
</dbReference>
<dbReference type="RefSeq" id="WP_394837565.1">
    <property type="nucleotide sequence ID" value="NZ_CP089929.1"/>
</dbReference>
<evidence type="ECO:0000256" key="1">
    <source>
        <dbReference type="ARBA" id="ARBA00022729"/>
    </source>
</evidence>
<dbReference type="InterPro" id="IPR013320">
    <property type="entry name" value="ConA-like_dom_sf"/>
</dbReference>
<protein>
    <submittedName>
        <fullName evidence="5">LamG domain-containing protein</fullName>
    </submittedName>
</protein>
<reference evidence="5" key="1">
    <citation type="submission" date="2021-12" db="EMBL/GenBank/DDBJ databases">
        <title>Discovery of the Pendulisporaceae a myxobacterial family with distinct sporulation behavior and unique specialized metabolism.</title>
        <authorList>
            <person name="Garcia R."/>
            <person name="Popoff A."/>
            <person name="Bader C.D."/>
            <person name="Loehr J."/>
            <person name="Walesch S."/>
            <person name="Walt C."/>
            <person name="Boldt J."/>
            <person name="Bunk B."/>
            <person name="Haeckl F.J.F.P.J."/>
            <person name="Gunesch A.P."/>
            <person name="Birkelbach J."/>
            <person name="Nuebel U."/>
            <person name="Pietschmann T."/>
            <person name="Bach T."/>
            <person name="Mueller R."/>
        </authorList>
    </citation>
    <scope>NUCLEOTIDE SEQUENCE</scope>
    <source>
        <strain evidence="5">MSr11367</strain>
    </source>
</reference>
<keyword evidence="1" id="KW-0732">Signal</keyword>
<keyword evidence="2" id="KW-1015">Disulfide bond</keyword>
<evidence type="ECO:0000256" key="2">
    <source>
        <dbReference type="ARBA" id="ARBA00023157"/>
    </source>
</evidence>